<protein>
    <submittedName>
        <fullName evidence="2">Sigma-E processing peptidase SpoIIGA</fullName>
    </submittedName>
</protein>
<dbReference type="GO" id="GO:0006508">
    <property type="term" value="P:proteolysis"/>
    <property type="evidence" value="ECO:0007669"/>
    <property type="project" value="InterPro"/>
</dbReference>
<dbReference type="GO" id="GO:0030436">
    <property type="term" value="P:asexual sporulation"/>
    <property type="evidence" value="ECO:0007669"/>
    <property type="project" value="InterPro"/>
</dbReference>
<dbReference type="PROSITE" id="PS51257">
    <property type="entry name" value="PROKAR_LIPOPROTEIN"/>
    <property type="match status" value="1"/>
</dbReference>
<evidence type="ECO:0000313" key="3">
    <source>
        <dbReference type="Proteomes" id="UP000260649"/>
    </source>
</evidence>
<dbReference type="OrthoDB" id="2690199at2"/>
<dbReference type="AlphaFoldDB" id="A0A3E2B380"/>
<dbReference type="Pfam" id="PF03419">
    <property type="entry name" value="Peptidase_U4"/>
    <property type="match status" value="1"/>
</dbReference>
<comment type="caution">
    <text evidence="2">The sequence shown here is derived from an EMBL/GenBank/DDBJ whole genome shotgun (WGS) entry which is preliminary data.</text>
</comment>
<keyword evidence="1" id="KW-0812">Transmembrane</keyword>
<name>A0A3E2B380_9FIRM</name>
<evidence type="ECO:0000256" key="1">
    <source>
        <dbReference type="SAM" id="Phobius"/>
    </source>
</evidence>
<keyword evidence="1" id="KW-0472">Membrane</keyword>
<gene>
    <name evidence="2" type="ORF">DV520_07400</name>
</gene>
<keyword evidence="1" id="KW-1133">Transmembrane helix</keyword>
<dbReference type="InterPro" id="IPR005081">
    <property type="entry name" value="SpoIIGA"/>
</dbReference>
<reference evidence="2 3" key="1">
    <citation type="submission" date="2018-07" db="EMBL/GenBank/DDBJ databases">
        <title>GABA Modulating Bacteria of the Human Gut Microbiota.</title>
        <authorList>
            <person name="Strandwitz P."/>
            <person name="Kim K.H."/>
            <person name="Terekhova D."/>
            <person name="Liu J.K."/>
            <person name="Sharma A."/>
            <person name="Levering J."/>
            <person name="Mcdonald D."/>
            <person name="Dietrich D."/>
            <person name="Ramadhar T.R."/>
            <person name="Lekbua A."/>
            <person name="Mroue N."/>
            <person name="Liston C."/>
            <person name="Stewart E.J."/>
            <person name="Dubin M.J."/>
            <person name="Zengler K."/>
            <person name="Knight R."/>
            <person name="Gilbert J.A."/>
            <person name="Clardy J."/>
            <person name="Lewis K."/>
        </authorList>
    </citation>
    <scope>NUCLEOTIDE SEQUENCE [LARGE SCALE GENOMIC DNA]</scope>
    <source>
        <strain evidence="2 3">KLE1738</strain>
    </source>
</reference>
<dbReference type="Proteomes" id="UP000260649">
    <property type="component" value="Unassembled WGS sequence"/>
</dbReference>
<sequence length="294" mass="30831">MRGGDAVTVVYLDAFLVLNFVVNYLLLACAGKLDGEPVGRGRTALAAALGAAYGGLALLPDWGFLEHPVCKAGAAVLMLLAAFGRSERLLRTGALFLVLSCAFGGALLLVAMVRGGDPGTGGLLGPSLGMRGILIAAALSYGMLSLLLRGQFAHTRTGGELQELTLSRQGRSVTVLALRDTGNTLQDPVTGRPVVVIEGEKLQTLVPELPVLDRQSLSHPVDLLRDLEGELGGLRLQLLPYRAVGVECGMLLALRVDRARYGPWEYRNCLTALSPTPLSDGGGYCALIGGREGA</sequence>
<accession>A0A3E2B380</accession>
<proteinExistence type="predicted"/>
<dbReference type="GO" id="GO:0004190">
    <property type="term" value="F:aspartic-type endopeptidase activity"/>
    <property type="evidence" value="ECO:0007669"/>
    <property type="project" value="InterPro"/>
</dbReference>
<feature type="transmembrane region" description="Helical" evidence="1">
    <location>
        <begin position="128"/>
        <end position="148"/>
    </location>
</feature>
<keyword evidence="3" id="KW-1185">Reference proteome</keyword>
<feature type="transmembrane region" description="Helical" evidence="1">
    <location>
        <begin position="6"/>
        <end position="29"/>
    </location>
</feature>
<organism evidence="2 3">
    <name type="scientific">Evtepia gabavorous</name>
    <dbReference type="NCBI Taxonomy" id="2211183"/>
    <lineage>
        <taxon>Bacteria</taxon>
        <taxon>Bacillati</taxon>
        <taxon>Bacillota</taxon>
        <taxon>Clostridia</taxon>
        <taxon>Eubacteriales</taxon>
        <taxon>Evtepia</taxon>
    </lineage>
</organism>
<feature type="transmembrane region" description="Helical" evidence="1">
    <location>
        <begin position="41"/>
        <end position="59"/>
    </location>
</feature>
<feature type="transmembrane region" description="Helical" evidence="1">
    <location>
        <begin position="95"/>
        <end position="116"/>
    </location>
</feature>
<dbReference type="EMBL" id="QQRQ01000010">
    <property type="protein sequence ID" value="RFT06441.1"/>
    <property type="molecule type" value="Genomic_DNA"/>
</dbReference>
<evidence type="ECO:0000313" key="2">
    <source>
        <dbReference type="EMBL" id="RFT06441.1"/>
    </source>
</evidence>